<gene>
    <name evidence="3" type="ORF">EmuJ_000319400</name>
</gene>
<reference evidence="3" key="2">
    <citation type="submission" date="2015-11" db="EMBL/GenBank/DDBJ databases">
        <authorList>
            <person name="Zhang Y."/>
            <person name="Guo Z."/>
        </authorList>
    </citation>
    <scope>NUCLEOTIDE SEQUENCE</scope>
</reference>
<proteinExistence type="predicted"/>
<accession>A0A068Y253</accession>
<feature type="region of interest" description="Disordered" evidence="1">
    <location>
        <begin position="240"/>
        <end position="262"/>
    </location>
</feature>
<dbReference type="InterPro" id="IPR025283">
    <property type="entry name" value="DUF4042"/>
</dbReference>
<dbReference type="OrthoDB" id="66533at2759"/>
<keyword evidence="4" id="KW-1185">Reference proteome</keyword>
<dbReference type="EMBL" id="LN902850">
    <property type="protein sequence ID" value="CDS36190.1"/>
    <property type="molecule type" value="Genomic_DNA"/>
</dbReference>
<reference evidence="3" key="1">
    <citation type="journal article" date="2013" name="Nature">
        <title>The genomes of four tapeworm species reveal adaptations to parasitism.</title>
        <authorList>
            <person name="Tsai I.J."/>
            <person name="Zarowiecki M."/>
            <person name="Holroyd N."/>
            <person name="Garciarrubio A."/>
            <person name="Sanchez-Flores A."/>
            <person name="Brooks K.L."/>
            <person name="Tracey A."/>
            <person name="Bobes R.J."/>
            <person name="Fragoso G."/>
            <person name="Sciutto E."/>
            <person name="Aslett M."/>
            <person name="Beasley H."/>
            <person name="Bennett H.M."/>
            <person name="Cai J."/>
            <person name="Camicia F."/>
            <person name="Clark R."/>
            <person name="Cucher M."/>
            <person name="De Silva N."/>
            <person name="Day T.A."/>
            <person name="Deplazes P."/>
            <person name="Estrada K."/>
            <person name="Fernandez C."/>
            <person name="Holland P.W."/>
            <person name="Hou J."/>
            <person name="Hu S."/>
            <person name="Huckvale T."/>
            <person name="Hung S.S."/>
            <person name="Kamenetzky L."/>
            <person name="Keane J.A."/>
            <person name="Kiss F."/>
            <person name="Koziol U."/>
            <person name="Lambert O."/>
            <person name="Liu K."/>
            <person name="Luo X."/>
            <person name="Luo Y."/>
            <person name="Macchiaroli N."/>
            <person name="Nichol S."/>
            <person name="Paps J."/>
            <person name="Parkinson J."/>
            <person name="Pouchkina-Stantcheva N."/>
            <person name="Riddiford N."/>
            <person name="Rosenzvit M."/>
            <person name="Salinas G."/>
            <person name="Wasmuth J.D."/>
            <person name="Zamanian M."/>
            <person name="Zheng Y."/>
            <person name="Cai X."/>
            <person name="Soberon X."/>
            <person name="Olson P.D."/>
            <person name="Laclette J.P."/>
            <person name="Brehm K."/>
            <person name="Berriman M."/>
            <person name="Garciarrubio A."/>
            <person name="Bobes R.J."/>
            <person name="Fragoso G."/>
            <person name="Sanchez-Flores A."/>
            <person name="Estrada K."/>
            <person name="Cevallos M.A."/>
            <person name="Morett E."/>
            <person name="Gonzalez V."/>
            <person name="Portillo T."/>
            <person name="Ochoa-Leyva A."/>
            <person name="Jose M.V."/>
            <person name="Sciutto E."/>
            <person name="Landa A."/>
            <person name="Jimenez L."/>
            <person name="Valdes V."/>
            <person name="Carrero J.C."/>
            <person name="Larralde C."/>
            <person name="Morales-Montor J."/>
            <person name="Limon-Lason J."/>
            <person name="Soberon X."/>
            <person name="Laclette J.P."/>
        </authorList>
    </citation>
    <scope>NUCLEOTIDE SEQUENCE [LARGE SCALE GENOMIC DNA]</scope>
</reference>
<sequence length="608" mass="68454">MDELTQAENWPALCSFFTGSTPHLRFLEILLNTGRFPSLARSSHPHPLSDDELQKSKAIFNSLIYRLSHLHSLGGVPSIRFCLDVEHLARGNITLFEPTAFGTLLDSILTVKVAQSSTELRQNLSAGLASLLYLYPVNYKTVNGTTATTVEPSKTVASYSNPDFLDFQRGERCLDLLTSLLEVTQEDTKTELSCFHALVQLLCHRKLFYPTQLTPSKLDRLIRVVQFIWPVAFRISNRQPRREEGSTPISSSSSVCPSSSGGDISDAGGMEICAVRELKKSRLLATFCLRRLLTSKRICSEAWTSTGIRSFQSDLLEALCRERDARLRELFIVILGVVLDKLTLRFAVAEEPSNWQPATFIPYSLRVANELRTLHRSLIWALRTERSFRHQLALLKVLAVLITVTPYNRLHPGLLSNVVTNLNSFHNRTRCIAPILFVWNAILAKTPTPEVQRLLTSPTPTLRVLSLCDTSSMSPNPCWLVLLCLQLVDSGGRLMENEKGTQPTVLRSQAVSTLTAFVPLHYNCLVPSMEEIKRMIEIGFRSDREENRSLRIPLLRFCDALLTHIFECLEEEKALPCPPLDYDWWLGTSGILINNASILFDRLSCLLT</sequence>
<dbReference type="AlphaFoldDB" id="A0A068Y253"/>
<evidence type="ECO:0000313" key="3">
    <source>
        <dbReference type="EMBL" id="CDS36190.1"/>
    </source>
</evidence>
<protein>
    <submittedName>
        <fullName evidence="3">HEAT repeat containing protein 6</fullName>
    </submittedName>
</protein>
<dbReference type="PANTHER" id="PTHR13366">
    <property type="entry name" value="MALARIA ANTIGEN-RELATED"/>
    <property type="match status" value="1"/>
</dbReference>
<feature type="domain" description="DUF4042" evidence="2">
    <location>
        <begin position="308"/>
        <end position="428"/>
    </location>
</feature>
<dbReference type="InterPro" id="IPR016024">
    <property type="entry name" value="ARM-type_fold"/>
</dbReference>
<dbReference type="eggNOG" id="KOG4535">
    <property type="taxonomic scope" value="Eukaryota"/>
</dbReference>
<dbReference type="PANTHER" id="PTHR13366:SF0">
    <property type="entry name" value="HEAT REPEAT-CONTAINING PROTEIN 6"/>
    <property type="match status" value="1"/>
</dbReference>
<feature type="compositionally biased region" description="Low complexity" evidence="1">
    <location>
        <begin position="246"/>
        <end position="262"/>
    </location>
</feature>
<dbReference type="Pfam" id="PF13251">
    <property type="entry name" value="DUF4042"/>
    <property type="match status" value="1"/>
</dbReference>
<evidence type="ECO:0000313" key="4">
    <source>
        <dbReference type="Proteomes" id="UP000017246"/>
    </source>
</evidence>
<dbReference type="SUPFAM" id="SSF48371">
    <property type="entry name" value="ARM repeat"/>
    <property type="match status" value="1"/>
</dbReference>
<dbReference type="InterPro" id="IPR052107">
    <property type="entry name" value="HEAT6"/>
</dbReference>
<evidence type="ECO:0000259" key="2">
    <source>
        <dbReference type="Pfam" id="PF13251"/>
    </source>
</evidence>
<organism evidence="3 4">
    <name type="scientific">Echinococcus multilocularis</name>
    <name type="common">Fox tapeworm</name>
    <dbReference type="NCBI Taxonomy" id="6211"/>
    <lineage>
        <taxon>Eukaryota</taxon>
        <taxon>Metazoa</taxon>
        <taxon>Spiralia</taxon>
        <taxon>Lophotrochozoa</taxon>
        <taxon>Platyhelminthes</taxon>
        <taxon>Cestoda</taxon>
        <taxon>Eucestoda</taxon>
        <taxon>Cyclophyllidea</taxon>
        <taxon>Taeniidae</taxon>
        <taxon>Echinococcus</taxon>
    </lineage>
</organism>
<dbReference type="Proteomes" id="UP000017246">
    <property type="component" value="Unassembled WGS sequence"/>
</dbReference>
<evidence type="ECO:0000256" key="1">
    <source>
        <dbReference type="SAM" id="MobiDB-lite"/>
    </source>
</evidence>
<name>A0A068Y253_ECHMU</name>
<dbReference type="OMA" id="GMEICAV"/>
<dbReference type="STRING" id="6211.A0A068Y253"/>